<evidence type="ECO:0000313" key="1">
    <source>
        <dbReference type="EMBL" id="AIF99045.1"/>
    </source>
</evidence>
<protein>
    <submittedName>
        <fullName evidence="1">Uncharacterized protein</fullName>
    </submittedName>
</protein>
<dbReference type="EMBL" id="CP008849">
    <property type="protein sequence ID" value="AIF99045.1"/>
    <property type="molecule type" value="Genomic_DNA"/>
</dbReference>
<organism evidence="1 2">
    <name type="scientific">Alteromonas australica</name>
    <dbReference type="NCBI Taxonomy" id="589873"/>
    <lineage>
        <taxon>Bacteria</taxon>
        <taxon>Pseudomonadati</taxon>
        <taxon>Pseudomonadota</taxon>
        <taxon>Gammaproteobacteria</taxon>
        <taxon>Alteromonadales</taxon>
        <taxon>Alteromonadaceae</taxon>
        <taxon>Alteromonas/Salinimonas group</taxon>
        <taxon>Alteromonas</taxon>
    </lineage>
</organism>
<dbReference type="RefSeq" id="WP_044057185.1">
    <property type="nucleotide sequence ID" value="NZ_CBCSKJ010000001.1"/>
</dbReference>
<proteinExistence type="predicted"/>
<dbReference type="eggNOG" id="COG3311">
    <property type="taxonomic scope" value="Bacteria"/>
</dbReference>
<keyword evidence="2" id="KW-1185">Reference proteome</keyword>
<dbReference type="GeneID" id="78255300"/>
<dbReference type="Pfam" id="PF05930">
    <property type="entry name" value="Phage_AlpA"/>
    <property type="match status" value="1"/>
</dbReference>
<gene>
    <name evidence="1" type="ORF">EP13_10325</name>
</gene>
<accession>A0A075P229</accession>
<evidence type="ECO:0000313" key="2">
    <source>
        <dbReference type="Proteomes" id="UP000056090"/>
    </source>
</evidence>
<dbReference type="AlphaFoldDB" id="A0A075P229"/>
<sequence>MTTPNYKIIRFDEAAQMVGKGRSTLWHEIKERRFIPPLSLGSRSSGFIESEVQAMIAARAVGFNNDQISELVDKLLIEREVQAKRLLEAVAA</sequence>
<reference evidence="1 2" key="1">
    <citation type="submission" date="2014-06" db="EMBL/GenBank/DDBJ databases">
        <title>Genomes of Alteromonas australica, a world apart.</title>
        <authorList>
            <person name="Gonzaga A."/>
            <person name="Lopez-Perez M."/>
            <person name="Rodriguez-Valera F."/>
        </authorList>
    </citation>
    <scope>NUCLEOTIDE SEQUENCE [LARGE SCALE GENOMIC DNA]</scope>
    <source>
        <strain evidence="1 2">H 17</strain>
    </source>
</reference>
<dbReference type="Proteomes" id="UP000056090">
    <property type="component" value="Chromosome"/>
</dbReference>
<dbReference type="KEGG" id="aal:EP13_10325"/>
<dbReference type="InterPro" id="IPR010260">
    <property type="entry name" value="AlpA"/>
</dbReference>
<name>A0A075P229_9ALTE</name>